<name>W1PFD6_AMBTC</name>
<evidence type="ECO:0008006" key="3">
    <source>
        <dbReference type="Google" id="ProtNLM"/>
    </source>
</evidence>
<evidence type="ECO:0000313" key="1">
    <source>
        <dbReference type="EMBL" id="ERN06351.1"/>
    </source>
</evidence>
<dbReference type="EMBL" id="KI393908">
    <property type="protein sequence ID" value="ERN06351.1"/>
    <property type="molecule type" value="Genomic_DNA"/>
</dbReference>
<protein>
    <recommendedName>
        <fullName evidence="3">DUF761 domain-containing protein</fullName>
    </recommendedName>
</protein>
<dbReference type="HOGENOM" id="CLU_098834_0_0_1"/>
<sequence length="172" mass="19800">MKNRASTFLKQMLSVIGSLVKAKSSSVKHKAEAIKTRLIVFGLLRNNKKVFTTISHKIHHLLGQDDDQCKAIVVYNSMALEPTSELCFNKPEEDEEYPDLTHSLFDSEDTELENPGQSAIDLVKQSVNTADFKLEDEIDHVADLFIKRFHKRIEMQKQQSFKRYEEMLNRSA</sequence>
<dbReference type="AlphaFoldDB" id="W1PFD6"/>
<dbReference type="eggNOG" id="ENOG502RZDI">
    <property type="taxonomic scope" value="Eukaryota"/>
</dbReference>
<dbReference type="Pfam" id="PF05553">
    <property type="entry name" value="DUF761"/>
    <property type="match status" value="1"/>
</dbReference>
<dbReference type="Gramene" id="ERN06351">
    <property type="protein sequence ID" value="ERN06351"/>
    <property type="gene ID" value="AMTR_s00016p00243400"/>
</dbReference>
<dbReference type="OrthoDB" id="684076at2759"/>
<dbReference type="InterPro" id="IPR008480">
    <property type="entry name" value="DUF761_pln"/>
</dbReference>
<keyword evidence="2" id="KW-1185">Reference proteome</keyword>
<accession>W1PFD6</accession>
<proteinExistence type="predicted"/>
<dbReference type="Proteomes" id="UP000017836">
    <property type="component" value="Unassembled WGS sequence"/>
</dbReference>
<reference evidence="2" key="1">
    <citation type="journal article" date="2013" name="Science">
        <title>The Amborella genome and the evolution of flowering plants.</title>
        <authorList>
            <consortium name="Amborella Genome Project"/>
        </authorList>
    </citation>
    <scope>NUCLEOTIDE SEQUENCE [LARGE SCALE GENOMIC DNA]</scope>
</reference>
<dbReference type="PANTHER" id="PTHR33450">
    <property type="entry name" value="EMB|CAB67623.1-RELATED"/>
    <property type="match status" value="1"/>
</dbReference>
<dbReference type="OMA" id="HMADLFI"/>
<evidence type="ECO:0000313" key="2">
    <source>
        <dbReference type="Proteomes" id="UP000017836"/>
    </source>
</evidence>
<dbReference type="KEGG" id="atr:18434545"/>
<gene>
    <name evidence="1" type="ORF">AMTR_s00016p00243400</name>
</gene>
<organism evidence="1 2">
    <name type="scientific">Amborella trichopoda</name>
    <dbReference type="NCBI Taxonomy" id="13333"/>
    <lineage>
        <taxon>Eukaryota</taxon>
        <taxon>Viridiplantae</taxon>
        <taxon>Streptophyta</taxon>
        <taxon>Embryophyta</taxon>
        <taxon>Tracheophyta</taxon>
        <taxon>Spermatophyta</taxon>
        <taxon>Magnoliopsida</taxon>
        <taxon>Amborellales</taxon>
        <taxon>Amborellaceae</taxon>
        <taxon>Amborella</taxon>
    </lineage>
</organism>
<dbReference type="PANTHER" id="PTHR33450:SF12">
    <property type="entry name" value="COTTON FIBER PROTEIN"/>
    <property type="match status" value="1"/>
</dbReference>